<dbReference type="SUPFAM" id="SSF52540">
    <property type="entry name" value="P-loop containing nucleoside triphosphate hydrolases"/>
    <property type="match status" value="1"/>
</dbReference>
<dbReference type="CDD" id="cd07302">
    <property type="entry name" value="CHD"/>
    <property type="match status" value="1"/>
</dbReference>
<dbReference type="PROSITE" id="PS00108">
    <property type="entry name" value="PROTEIN_KINASE_ST"/>
    <property type="match status" value="1"/>
</dbReference>
<evidence type="ECO:0000259" key="6">
    <source>
        <dbReference type="PROSITE" id="PS50011"/>
    </source>
</evidence>
<dbReference type="GO" id="GO:0005524">
    <property type="term" value="F:ATP binding"/>
    <property type="evidence" value="ECO:0007669"/>
    <property type="project" value="UniProtKB-UniRule"/>
</dbReference>
<dbReference type="EMBL" id="QUMU01000022">
    <property type="protein sequence ID" value="REG20415.1"/>
    <property type="molecule type" value="Genomic_DNA"/>
</dbReference>
<feature type="domain" description="Protein kinase" evidence="6">
    <location>
        <begin position="83"/>
        <end position="345"/>
    </location>
</feature>
<dbReference type="PANTHER" id="PTHR16305">
    <property type="entry name" value="TESTICULAR SOLUBLE ADENYLYL CYCLASE"/>
    <property type="match status" value="1"/>
</dbReference>
<gene>
    <name evidence="8" type="ORF">AA314_00113</name>
    <name evidence="9" type="ORF">ATI61_122115</name>
</gene>
<dbReference type="Proteomes" id="UP000256345">
    <property type="component" value="Unassembled WGS sequence"/>
</dbReference>
<dbReference type="PROSITE" id="PS50011">
    <property type="entry name" value="PROTEIN_KINASE_DOM"/>
    <property type="match status" value="1"/>
</dbReference>
<dbReference type="InterPro" id="IPR000719">
    <property type="entry name" value="Prot_kinase_dom"/>
</dbReference>
<dbReference type="InterPro" id="IPR029787">
    <property type="entry name" value="Nucleotide_cyclase"/>
</dbReference>
<dbReference type="CDD" id="cd14014">
    <property type="entry name" value="STKc_PknB_like"/>
    <property type="match status" value="1"/>
</dbReference>
<dbReference type="PANTHER" id="PTHR16305:SF28">
    <property type="entry name" value="GUANYLATE CYCLASE DOMAIN-CONTAINING PROTEIN"/>
    <property type="match status" value="1"/>
</dbReference>
<dbReference type="GO" id="GO:0005737">
    <property type="term" value="C:cytoplasm"/>
    <property type="evidence" value="ECO:0007669"/>
    <property type="project" value="TreeGrafter"/>
</dbReference>
<dbReference type="InterPro" id="IPR041664">
    <property type="entry name" value="AAA_16"/>
</dbReference>
<dbReference type="Gene3D" id="1.10.510.10">
    <property type="entry name" value="Transferase(Phosphotransferase) domain 1"/>
    <property type="match status" value="1"/>
</dbReference>
<evidence type="ECO:0000313" key="8">
    <source>
        <dbReference type="EMBL" id="AKI98486.1"/>
    </source>
</evidence>
<proteinExistence type="predicted"/>
<keyword evidence="2 4" id="KW-0547">Nucleotide-binding</keyword>
<organism evidence="8 10">
    <name type="scientific">Archangium gephyra</name>
    <dbReference type="NCBI Taxonomy" id="48"/>
    <lineage>
        <taxon>Bacteria</taxon>
        <taxon>Pseudomonadati</taxon>
        <taxon>Myxococcota</taxon>
        <taxon>Myxococcia</taxon>
        <taxon>Myxococcales</taxon>
        <taxon>Cystobacterineae</taxon>
        <taxon>Archangiaceae</taxon>
        <taxon>Archangium</taxon>
    </lineage>
</organism>
<dbReference type="GO" id="GO:0009190">
    <property type="term" value="P:cyclic nucleotide biosynthetic process"/>
    <property type="evidence" value="ECO:0007669"/>
    <property type="project" value="InterPro"/>
</dbReference>
<dbReference type="EMBL" id="CP011509">
    <property type="protein sequence ID" value="AKI98486.1"/>
    <property type="molecule type" value="Genomic_DNA"/>
</dbReference>
<name>A0AAC8TA54_9BACT</name>
<keyword evidence="3 4" id="KW-0067">ATP-binding</keyword>
<evidence type="ECO:0000256" key="5">
    <source>
        <dbReference type="SAM" id="MobiDB-lite"/>
    </source>
</evidence>
<evidence type="ECO:0000313" key="10">
    <source>
        <dbReference type="Proteomes" id="UP000035579"/>
    </source>
</evidence>
<dbReference type="SMART" id="SM00044">
    <property type="entry name" value="CYCc"/>
    <property type="match status" value="1"/>
</dbReference>
<feature type="region of interest" description="Disordered" evidence="5">
    <location>
        <begin position="1"/>
        <end position="44"/>
    </location>
</feature>
<dbReference type="GO" id="GO:0004672">
    <property type="term" value="F:protein kinase activity"/>
    <property type="evidence" value="ECO:0007669"/>
    <property type="project" value="InterPro"/>
</dbReference>
<dbReference type="NCBIfam" id="TIGR03903">
    <property type="entry name" value="TOMM_kin_cyc"/>
    <property type="match status" value="1"/>
</dbReference>
<dbReference type="PROSITE" id="PS00107">
    <property type="entry name" value="PROTEIN_KINASE_ATP"/>
    <property type="match status" value="1"/>
</dbReference>
<dbReference type="Pfam" id="PF00211">
    <property type="entry name" value="Guanylate_cyc"/>
    <property type="match status" value="1"/>
</dbReference>
<dbReference type="SMART" id="SM00028">
    <property type="entry name" value="TPR"/>
    <property type="match status" value="4"/>
</dbReference>
<feature type="domain" description="Guanylate cyclase" evidence="7">
    <location>
        <begin position="372"/>
        <end position="503"/>
    </location>
</feature>
<dbReference type="InterPro" id="IPR023889">
    <property type="entry name" value="TOMM_kin_cyc"/>
</dbReference>
<evidence type="ECO:0000256" key="2">
    <source>
        <dbReference type="ARBA" id="ARBA00022741"/>
    </source>
</evidence>
<comment type="subcellular location">
    <subcellularLocation>
        <location evidence="1">Membrane</location>
        <topology evidence="1">Single-pass membrane protein</topology>
    </subcellularLocation>
</comment>
<dbReference type="RefSeq" id="WP_053065956.1">
    <property type="nucleotide sequence ID" value="NZ_CP011509.1"/>
</dbReference>
<dbReference type="InterPro" id="IPR017441">
    <property type="entry name" value="Protein_kinase_ATP_BS"/>
</dbReference>
<evidence type="ECO:0000259" key="7">
    <source>
        <dbReference type="PROSITE" id="PS50125"/>
    </source>
</evidence>
<evidence type="ECO:0000256" key="4">
    <source>
        <dbReference type="PROSITE-ProRule" id="PRU10141"/>
    </source>
</evidence>
<dbReference type="Gene3D" id="3.40.50.300">
    <property type="entry name" value="P-loop containing nucleotide triphosphate hydrolases"/>
    <property type="match status" value="1"/>
</dbReference>
<dbReference type="GO" id="GO:0016020">
    <property type="term" value="C:membrane"/>
    <property type="evidence" value="ECO:0007669"/>
    <property type="project" value="UniProtKB-SubCell"/>
</dbReference>
<feature type="binding site" evidence="4">
    <location>
        <position position="112"/>
    </location>
    <ligand>
        <name>ATP</name>
        <dbReference type="ChEBI" id="CHEBI:30616"/>
    </ligand>
</feature>
<evidence type="ECO:0000256" key="3">
    <source>
        <dbReference type="ARBA" id="ARBA00022840"/>
    </source>
</evidence>
<sequence length="1403" mass="155664">MIPSQEVSGDRSGGQSSWGSPSELPPPPEPPGEDTPSAKDSLESDFGDSFLEQVAALSTRDVRNAPLFLPPGTRLGGEDGQRFELLTELGTGAMGQVFRAKDLLLERTTAIKFLLQHESIPRERLDSLFLTEARATARLDHENIVRIFDVGTWKNIPYLVIEYLRGRSLQALLKQERLEPLRAVQLLEQIATGLAHAHQHGIIHRDLKPSNVFVLENGRVKLLDFGLAHLIAGATPSHLQAGTPAYMAPEQWRGEPQDGRTDIWAAGVILFEMLTGELPYQALQPKGLRAQVTSPEPVPPARARAPELREELDQVLQRALHKDPDLRFQSAEELRQALRAVEPLLAHPPAPPPLRPGAAASTDAAIQRRQVTLLSARLGSLEDLPPSLTPDDLSEVLETFHHCCILETGQWGGTLITSVNDQLLICFGCRAAKEDDAERAVRAAEHLLDVMKEQLHTLGQSARLLPQLGLHTGPVTLDYLAVQAQSGGLTLQGAAPTIASALASRALPGTVLVSEQTYRLVRGIFATESLGPQPLEGCRRELDVHRVLSAREVTSRFERASGQGLTPLVGRTEELASLLDAWSRARSGQGQLLLLVGEAGMGKSRVVQALRERLAGQSHTHLTCQCWPQYKDSAFYPVLEVIRRAMRLDREKTPEAKLARLEQVLAALELDVPRALPLLAPMLSVPLLERYTPTALPPRRLKEELLQVLAELLLRLTRHDPVLLVVEDLHWVDPSTLQLLTLLQERIPTTRTLLVLTARSEFRSPLPPRPWSHQLWLERLSPGQTGELVREVAQQEQLPRELLEQLVARTDGVPLFVEELTRMMLELCPTKRGLPERGLDQWLVPITLQDLLAARLDRLPPEPRQLAQVAAVLGRSFTPAMIAAVSGWEPPALQQALATLLASGLLHKQGPGPELQYQFRHALIRDAAYQSLPRSQLRQYHRRVAEVLAKLFPETAQGNPELLAYHQAAAGQYEQAIHSWAQAGTLASQRSTNQEAVGHFQAALRLVKHLPDPARQQREELRLQIGLGNNLMATRGYGAPEVERAYSRAHELCTAMGDTPQLSPALHGLWLYYFAQARFQKSHQLAEQLLGLGRKNPEAADLLILGHRMMGTVLFTMGEPAAALEHFQQTLARYDRVRNRSLALVYGIDPAVAALSYLSWIHWYLGSADQAWKDHQAALRLAKEVAHPHTSAFAYCYASSFHQLRRESADTLRCADKALVFAREHHFPHWETWATLFKGQAMVAQGMVDKGLPLLRAGIEGWRASFSETGMATHLTLLAESNMRAGRHEDAQRVLEEAFTLQERYGERCGEVTLHRVRGELLLATGAAPEQALASFHQSIAVARRQGARALELQTTLSLCRLLLRLGEREKARTTLEALLSGFTEGWETPDQREARELSARLG</sequence>
<reference evidence="9 11" key="2">
    <citation type="submission" date="2018-08" db="EMBL/GenBank/DDBJ databases">
        <title>Genomic Encyclopedia of Archaeal and Bacterial Type Strains, Phase II (KMG-II): from individual species to whole genera.</title>
        <authorList>
            <person name="Goeker M."/>
        </authorList>
    </citation>
    <scope>NUCLEOTIDE SEQUENCE [LARGE SCALE GENOMIC DNA]</scope>
    <source>
        <strain evidence="9 11">DSM 2261</strain>
    </source>
</reference>
<evidence type="ECO:0000256" key="1">
    <source>
        <dbReference type="ARBA" id="ARBA00004167"/>
    </source>
</evidence>
<dbReference type="Gene3D" id="1.25.40.10">
    <property type="entry name" value="Tetratricopeptide repeat domain"/>
    <property type="match status" value="2"/>
</dbReference>
<dbReference type="Pfam" id="PF13191">
    <property type="entry name" value="AAA_16"/>
    <property type="match status" value="1"/>
</dbReference>
<dbReference type="Gene3D" id="3.30.70.1230">
    <property type="entry name" value="Nucleotide cyclase"/>
    <property type="match status" value="1"/>
</dbReference>
<keyword evidence="9" id="KW-0808">Transferase</keyword>
<dbReference type="GO" id="GO:0004016">
    <property type="term" value="F:adenylate cyclase activity"/>
    <property type="evidence" value="ECO:0007669"/>
    <property type="project" value="TreeGrafter"/>
</dbReference>
<evidence type="ECO:0000313" key="9">
    <source>
        <dbReference type="EMBL" id="REG20415.1"/>
    </source>
</evidence>
<dbReference type="InterPro" id="IPR011009">
    <property type="entry name" value="Kinase-like_dom_sf"/>
</dbReference>
<keyword evidence="9" id="KW-0418">Kinase</keyword>
<dbReference type="PROSITE" id="PS50125">
    <property type="entry name" value="GUANYLATE_CYCLASE_2"/>
    <property type="match status" value="1"/>
</dbReference>
<dbReference type="Gene3D" id="3.30.200.20">
    <property type="entry name" value="Phosphorylase Kinase, domain 1"/>
    <property type="match status" value="1"/>
</dbReference>
<evidence type="ECO:0000313" key="11">
    <source>
        <dbReference type="Proteomes" id="UP000256345"/>
    </source>
</evidence>
<reference evidence="8 10" key="1">
    <citation type="submission" date="2015-05" db="EMBL/GenBank/DDBJ databases">
        <title>Genome assembly of Archangium gephyra DSM 2261.</title>
        <authorList>
            <person name="Sharma G."/>
            <person name="Subramanian S."/>
        </authorList>
    </citation>
    <scope>NUCLEOTIDE SEQUENCE [LARGE SCALE GENOMIC DNA]</scope>
    <source>
        <strain evidence="8 10">DSM 2261</strain>
    </source>
</reference>
<dbReference type="Proteomes" id="UP000035579">
    <property type="component" value="Chromosome"/>
</dbReference>
<dbReference type="InterPro" id="IPR008271">
    <property type="entry name" value="Ser/Thr_kinase_AS"/>
</dbReference>
<dbReference type="InterPro" id="IPR001054">
    <property type="entry name" value="A/G_cyclase"/>
</dbReference>
<dbReference type="SUPFAM" id="SSF48452">
    <property type="entry name" value="TPR-like"/>
    <property type="match status" value="2"/>
</dbReference>
<dbReference type="InterPro" id="IPR027417">
    <property type="entry name" value="P-loop_NTPase"/>
</dbReference>
<dbReference type="Pfam" id="PF00069">
    <property type="entry name" value="Pkinase"/>
    <property type="match status" value="1"/>
</dbReference>
<dbReference type="InterPro" id="IPR011990">
    <property type="entry name" value="TPR-like_helical_dom_sf"/>
</dbReference>
<accession>A0AAC8TA54</accession>
<dbReference type="SMART" id="SM00220">
    <property type="entry name" value="S_TKc"/>
    <property type="match status" value="1"/>
</dbReference>
<protein>
    <submittedName>
        <fullName evidence="8">Adenylate cyclase</fullName>
    </submittedName>
    <submittedName>
        <fullName evidence="9">TOMM system kinase/cyclase fusion protein</fullName>
    </submittedName>
</protein>
<dbReference type="SUPFAM" id="SSF56112">
    <property type="entry name" value="Protein kinase-like (PK-like)"/>
    <property type="match status" value="1"/>
</dbReference>
<keyword evidence="11" id="KW-1185">Reference proteome</keyword>
<dbReference type="KEGG" id="age:AA314_00113"/>
<dbReference type="InterPro" id="IPR019734">
    <property type="entry name" value="TPR_rpt"/>
</dbReference>
<dbReference type="GO" id="GO:0035556">
    <property type="term" value="P:intracellular signal transduction"/>
    <property type="evidence" value="ECO:0007669"/>
    <property type="project" value="InterPro"/>
</dbReference>
<dbReference type="SUPFAM" id="SSF55073">
    <property type="entry name" value="Nucleotide cyclase"/>
    <property type="match status" value="1"/>
</dbReference>